<evidence type="ECO:0000313" key="1">
    <source>
        <dbReference type="EMBL" id="SEJ40612.1"/>
    </source>
</evidence>
<dbReference type="EMBL" id="FNYD01000004">
    <property type="protein sequence ID" value="SEJ40612.1"/>
    <property type="molecule type" value="Genomic_DNA"/>
</dbReference>
<dbReference type="AlphaFoldDB" id="A0A1H6YTM2"/>
<keyword evidence="2" id="KW-1185">Reference proteome</keyword>
<protein>
    <submittedName>
        <fullName evidence="1">Uncharacterized protein</fullName>
    </submittedName>
</protein>
<name>A0A1H6YTM2_9RHOB</name>
<sequence length="225" mass="24654">MAKIKLKLAPEKTISAQDVKKIADKVNNKTKTFMLRANEVDNGKVKAAFDVKKELLAWALRDFGLSGATAKLLVSDAQLDGQVSDLGDYDLVFSVSAKVEDEVKTFKVKGTLTLDAKEAEAAPEPCRVTYENAKVKSACTSDNKIKTKIESIALAGTDETGHGKVPYLNNAFHAHVTNTESVAWFWRQGGMHVVATGKKNNQNKQQKRGGKGASLKTMEYDWYEG</sequence>
<gene>
    <name evidence="1" type="ORF">SAMN05444007_104371</name>
</gene>
<dbReference type="STRING" id="1227549.SAMN05444007_104371"/>
<dbReference type="RefSeq" id="WP_092365378.1">
    <property type="nucleotide sequence ID" value="NZ_BMGV01000004.1"/>
</dbReference>
<reference evidence="1 2" key="1">
    <citation type="submission" date="2016-10" db="EMBL/GenBank/DDBJ databases">
        <authorList>
            <person name="de Groot N.N."/>
        </authorList>
    </citation>
    <scope>NUCLEOTIDE SEQUENCE [LARGE SCALE GENOMIC DNA]</scope>
    <source>
        <strain evidence="1 2">DSM 29340</strain>
    </source>
</reference>
<organism evidence="1 2">
    <name type="scientific">Cribrihabitans marinus</name>
    <dbReference type="NCBI Taxonomy" id="1227549"/>
    <lineage>
        <taxon>Bacteria</taxon>
        <taxon>Pseudomonadati</taxon>
        <taxon>Pseudomonadota</taxon>
        <taxon>Alphaproteobacteria</taxon>
        <taxon>Rhodobacterales</taxon>
        <taxon>Paracoccaceae</taxon>
        <taxon>Cribrihabitans</taxon>
    </lineage>
</organism>
<evidence type="ECO:0000313" key="2">
    <source>
        <dbReference type="Proteomes" id="UP000199379"/>
    </source>
</evidence>
<dbReference type="Proteomes" id="UP000199379">
    <property type="component" value="Unassembled WGS sequence"/>
</dbReference>
<proteinExistence type="predicted"/>
<accession>A0A1H6YTM2</accession>